<accession>G0LIS3</accession>
<sequence length="254" mass="27681">MSKNSNKPSVLVPIDASTDEQPDPRLLELLKPARVVLAGWYPVPHQTPPEQLKRAHEDEAIEYIETIASNLRDDDTAIETVVVFTPDKSTTVDRLADEYNCGVVLVPKAVKRVKRILVPIRTDINLQAILLLVGVLLMDSEATVTLLYVAEADEDTGAGKIILRGATDELQDAGINPGRIDTVTLESDTPINDIVDAAVNHDLLVIGESEPSLIEQVIGDVPGQLLDQTDRPVLVVRKLSTGEKGNKHSEEPPE</sequence>
<dbReference type="KEGG" id="hwc:Hqrw_2474"/>
<dbReference type="EMBL" id="FR746099">
    <property type="protein sequence ID" value="CCC40325.1"/>
    <property type="molecule type" value="Genomic_DNA"/>
</dbReference>
<name>G0LIS3_HALWC</name>
<protein>
    <submittedName>
        <fullName evidence="2">UspA domain protein</fullName>
    </submittedName>
</protein>
<evidence type="ECO:0000313" key="2">
    <source>
        <dbReference type="EMBL" id="CCC40325.1"/>
    </source>
</evidence>
<dbReference type="SUPFAM" id="SSF52402">
    <property type="entry name" value="Adenine nucleotide alpha hydrolases-like"/>
    <property type="match status" value="1"/>
</dbReference>
<dbReference type="AlphaFoldDB" id="G0LIS3"/>
<dbReference type="HOGENOM" id="CLU_101252_0_0_2"/>
<dbReference type="InterPro" id="IPR006016">
    <property type="entry name" value="UspA"/>
</dbReference>
<evidence type="ECO:0000313" key="3">
    <source>
        <dbReference type="Proteomes" id="UP000007954"/>
    </source>
</evidence>
<dbReference type="RefSeq" id="WP_014555974.1">
    <property type="nucleotide sequence ID" value="NC_017459.1"/>
</dbReference>
<dbReference type="Pfam" id="PF00582">
    <property type="entry name" value="Usp"/>
    <property type="match status" value="1"/>
</dbReference>
<dbReference type="Gene3D" id="3.40.50.12370">
    <property type="match status" value="1"/>
</dbReference>
<gene>
    <name evidence="2" type="ordered locus">Hqrw_2474</name>
</gene>
<reference evidence="2 3" key="1">
    <citation type="journal article" date="2011" name="PLoS ONE">
        <title>Haloquadratum walsbyi: limited diversity in a global pond.</title>
        <authorList>
            <person name="Dyall-Smith M."/>
            <person name="Pfeiffer F."/>
            <person name="Klee K."/>
            <person name="Palm P."/>
            <person name="Gross K."/>
            <person name="Schuster S.C."/>
            <person name="Rampp M."/>
            <person name="Oesterhelt D."/>
        </authorList>
    </citation>
    <scope>NUCLEOTIDE SEQUENCE [LARGE SCALE GENOMIC DNA]</scope>
    <source>
        <strain evidence="3">DSM 16854 / JCM 12705 / C23</strain>
    </source>
</reference>
<proteinExistence type="predicted"/>
<dbReference type="GeneID" id="12447188"/>
<evidence type="ECO:0000259" key="1">
    <source>
        <dbReference type="Pfam" id="PF00582"/>
    </source>
</evidence>
<feature type="domain" description="UspA" evidence="1">
    <location>
        <begin position="114"/>
        <end position="237"/>
    </location>
</feature>
<dbReference type="OrthoDB" id="157328at2157"/>
<organism evidence="2 3">
    <name type="scientific">Haloquadratum walsbyi (strain DSM 16854 / JCM 12705 / C23)</name>
    <dbReference type="NCBI Taxonomy" id="768065"/>
    <lineage>
        <taxon>Archaea</taxon>
        <taxon>Methanobacteriati</taxon>
        <taxon>Methanobacteriota</taxon>
        <taxon>Stenosarchaea group</taxon>
        <taxon>Halobacteria</taxon>
        <taxon>Halobacteriales</taxon>
        <taxon>Haloferacaceae</taxon>
        <taxon>Haloquadratum</taxon>
    </lineage>
</organism>
<dbReference type="CDD" id="cd00293">
    <property type="entry name" value="USP-like"/>
    <property type="match status" value="1"/>
</dbReference>
<dbReference type="Proteomes" id="UP000007954">
    <property type="component" value="Chromosome"/>
</dbReference>